<feature type="domain" description="DUF1989" evidence="2">
    <location>
        <begin position="203"/>
        <end position="373"/>
    </location>
</feature>
<dbReference type="Pfam" id="PF09347">
    <property type="entry name" value="DUF1989"/>
    <property type="match status" value="1"/>
</dbReference>
<evidence type="ECO:0000313" key="4">
    <source>
        <dbReference type="EMBL" id="CAF3943325.1"/>
    </source>
</evidence>
<dbReference type="PANTHER" id="PTHR31527:SF0">
    <property type="entry name" value="RE64534P"/>
    <property type="match status" value="1"/>
</dbReference>
<feature type="domain" description="GCVT N-terminal" evidence="1">
    <location>
        <begin position="429"/>
        <end position="512"/>
    </location>
</feature>
<organism evidence="3 5">
    <name type="scientific">Didymodactylos carnosus</name>
    <dbReference type="NCBI Taxonomy" id="1234261"/>
    <lineage>
        <taxon>Eukaryota</taxon>
        <taxon>Metazoa</taxon>
        <taxon>Spiralia</taxon>
        <taxon>Gnathifera</taxon>
        <taxon>Rotifera</taxon>
        <taxon>Eurotatoria</taxon>
        <taxon>Bdelloidea</taxon>
        <taxon>Philodinida</taxon>
        <taxon>Philodinidae</taxon>
        <taxon>Didymodactylos</taxon>
    </lineage>
</organism>
<accession>A0A814V0R6</accession>
<dbReference type="Proteomes" id="UP000663829">
    <property type="component" value="Unassembled WGS sequence"/>
</dbReference>
<dbReference type="Proteomes" id="UP000681722">
    <property type="component" value="Unassembled WGS sequence"/>
</dbReference>
<sequence>MANSTNIYDYPKGTERYRVSGYGAIIVTLNKNDVVTLIDPEGKQAAELLIFDKRGNDLSNVKTVFNTLLSETSFDCSPISTNFLTILKTDDRRSLTEDIKIDLERIHSSLRQHHIDLFKKNDLKTLKLLNGNSMNSKEQFQINTDESLIAIIGCPGTEMIDHEENILPATEVLVFIQRSDYREQHSTLPPPILGCNIRLDLRIQSSTAQSYEIKAGEYIQIIDVDGKQCSDFLAFNNNNKDGEEEYGLDVTTTRTLNGIANPKPGVLYSKFFDSKMIPLVEIIQDTVGRHDTFGLACASKYYDDQGYFGHLNCTDNFNMQLKQYYPRIKPRSGWPAINFFYNTAFDRSMVLYLDEPWSRPGDYVLLRALTNIICASSACPDDIDAANGWNPTDIHVRVYDTTITPISKGIAYRITSDSVPRLTRETSFHPCTSQLTQTFVDYRNYWLATEYRNYGILDEYWGCREHVSIMDLSPLRKFEILGPDSENLLQITLTRSIKKMSIGQITYTAICSGE</sequence>
<dbReference type="InterPro" id="IPR018959">
    <property type="entry name" value="DUF1989"/>
</dbReference>
<evidence type="ECO:0000313" key="5">
    <source>
        <dbReference type="Proteomes" id="UP000663829"/>
    </source>
</evidence>
<dbReference type="EMBL" id="CAJOBC010007798">
    <property type="protein sequence ID" value="CAF3943325.1"/>
    <property type="molecule type" value="Genomic_DNA"/>
</dbReference>
<reference evidence="3" key="1">
    <citation type="submission" date="2021-02" db="EMBL/GenBank/DDBJ databases">
        <authorList>
            <person name="Nowell W R."/>
        </authorList>
    </citation>
    <scope>NUCLEOTIDE SEQUENCE</scope>
</reference>
<dbReference type="SUPFAM" id="SSF103025">
    <property type="entry name" value="Folate-binding domain"/>
    <property type="match status" value="1"/>
</dbReference>
<name>A0A814V0R6_9BILA</name>
<evidence type="ECO:0000259" key="1">
    <source>
        <dbReference type="Pfam" id="PF01571"/>
    </source>
</evidence>
<dbReference type="InterPro" id="IPR027266">
    <property type="entry name" value="TrmE/GcvT-like"/>
</dbReference>
<keyword evidence="5" id="KW-1185">Reference proteome</keyword>
<dbReference type="AlphaFoldDB" id="A0A814V0R6"/>
<gene>
    <name evidence="3" type="ORF">GPM918_LOCUS22601</name>
    <name evidence="4" type="ORF">SRO942_LOCUS22600</name>
</gene>
<dbReference type="InterPro" id="IPR006222">
    <property type="entry name" value="GCVT_N"/>
</dbReference>
<dbReference type="PANTHER" id="PTHR31527">
    <property type="entry name" value="RE64534P"/>
    <property type="match status" value="1"/>
</dbReference>
<dbReference type="Pfam" id="PF01571">
    <property type="entry name" value="GCV_T"/>
    <property type="match status" value="1"/>
</dbReference>
<dbReference type="EMBL" id="CAJNOQ010007797">
    <property type="protein sequence ID" value="CAF1179107.1"/>
    <property type="molecule type" value="Genomic_DNA"/>
</dbReference>
<comment type="caution">
    <text evidence="3">The sequence shown here is derived from an EMBL/GenBank/DDBJ whole genome shotgun (WGS) entry which is preliminary data.</text>
</comment>
<dbReference type="Gene3D" id="3.30.1360.120">
    <property type="entry name" value="Probable tRNA modification gtpase trme, domain 1"/>
    <property type="match status" value="1"/>
</dbReference>
<proteinExistence type="predicted"/>
<evidence type="ECO:0000313" key="3">
    <source>
        <dbReference type="EMBL" id="CAF1179107.1"/>
    </source>
</evidence>
<dbReference type="OrthoDB" id="504708at2759"/>
<protein>
    <recommendedName>
        <fullName evidence="6">DUF1989 domain-containing protein</fullName>
    </recommendedName>
</protein>
<evidence type="ECO:0008006" key="6">
    <source>
        <dbReference type="Google" id="ProtNLM"/>
    </source>
</evidence>
<evidence type="ECO:0000259" key="2">
    <source>
        <dbReference type="Pfam" id="PF09347"/>
    </source>
</evidence>